<dbReference type="InterPro" id="IPR051608">
    <property type="entry name" value="RQC_Subunit_NEMF"/>
</dbReference>
<comment type="similarity">
    <text evidence="5">Belongs to the NEMF family.</text>
</comment>
<feature type="domain" description="NFACT RNA-binding" evidence="6">
    <location>
        <begin position="437"/>
        <end position="520"/>
    </location>
</feature>
<dbReference type="PANTHER" id="PTHR15239">
    <property type="entry name" value="NUCLEAR EXPORT MEDIATOR FACTOR NEMF"/>
    <property type="match status" value="1"/>
</dbReference>
<gene>
    <name evidence="5" type="primary">rqcH</name>
    <name evidence="7" type="ORF">SAMN02745191_2375</name>
</gene>
<evidence type="ECO:0000313" key="8">
    <source>
        <dbReference type="Proteomes" id="UP000243297"/>
    </source>
</evidence>
<sequence length="548" mass="63147">MALDGILLHKIVSEIKEEFPAKINKIYQVSNSEILFQLKCQSGRKNLIISCHTIYNRLNLTQRNYPTPEEPSSFVMLLRKHLEGAVIQSIIQGGLDRYVKLECSSRNDIGDKVTLYLYVELMGKYANLIFVDASGKIMDALKRIPPFENNRRTIQPGAMFKETEIQDGKKDPFTSSTYDHELTLTKQFHGFSPFLSKEVEYRLGHDESFSNIMKEIEDSNSLYLATVNNETVFHCIPLTHLEQKSKSYPLLEGLDTVYYHKEERDRIKDLSGDIYRFVNKELKHLKQKLPKLESSLVESLDCEKWHTYGDLLYAHLHLNTKGENKIQLPSFDDNSLIEIPLDPKLDIKGNAKKCFQKYTKAKKGQIYIQEQIDLCEKEIDYFEGIQEQLDLSTFEDAKEINQELVELGYLKKKDSKIRKQKKKDTLPKIKKITLANGIQISYGKNNLQNEALTFKIANKNDMWFHTKDFHGAHVVVHATDLDEDTLRTAAMLASYYSKGRESSSVPVNYCQVKNLKKIPGAKPGMASLSTYKTIYIDPNEEFILNLEK</sequence>
<comment type="subunit">
    <text evidence="5">Associates with stalled 50S ribosomal subunits. Binds to RqcP.</text>
</comment>
<dbReference type="InterPro" id="IPR008532">
    <property type="entry name" value="NFACT_RNA-bd"/>
</dbReference>
<proteinExistence type="inferred from homology"/>
<keyword evidence="8" id="KW-1185">Reference proteome</keyword>
<reference evidence="8" key="1">
    <citation type="submission" date="2017-02" db="EMBL/GenBank/DDBJ databases">
        <authorList>
            <person name="Varghese N."/>
            <person name="Submissions S."/>
        </authorList>
    </citation>
    <scope>NUCLEOTIDE SEQUENCE [LARGE SCALE GENOMIC DNA]</scope>
    <source>
        <strain evidence="8">ATCC 25662</strain>
    </source>
</reference>
<name>A0A1T4QAJ7_9FIRM</name>
<dbReference type="Gene3D" id="2.30.310.10">
    <property type="entry name" value="ibrinogen binding protein from staphylococcus aureus domain"/>
    <property type="match status" value="1"/>
</dbReference>
<dbReference type="GO" id="GO:0000049">
    <property type="term" value="F:tRNA binding"/>
    <property type="evidence" value="ECO:0007669"/>
    <property type="project" value="UniProtKB-UniRule"/>
</dbReference>
<accession>A0A1T4QAJ7</accession>
<dbReference type="GO" id="GO:0072344">
    <property type="term" value="P:rescue of stalled ribosome"/>
    <property type="evidence" value="ECO:0007669"/>
    <property type="project" value="UniProtKB-UniRule"/>
</dbReference>
<evidence type="ECO:0000313" key="7">
    <source>
        <dbReference type="EMBL" id="SKA00704.1"/>
    </source>
</evidence>
<dbReference type="EMBL" id="FUWY01000009">
    <property type="protein sequence ID" value="SKA00704.1"/>
    <property type="molecule type" value="Genomic_DNA"/>
</dbReference>
<evidence type="ECO:0000256" key="4">
    <source>
        <dbReference type="ARBA" id="ARBA00022917"/>
    </source>
</evidence>
<keyword evidence="4 5" id="KW-0648">Protein biosynthesis</keyword>
<keyword evidence="3 5" id="KW-0694">RNA-binding</keyword>
<dbReference type="Pfam" id="PF05833">
    <property type="entry name" value="NFACT_N"/>
    <property type="match status" value="1"/>
</dbReference>
<dbReference type="PANTHER" id="PTHR15239:SF6">
    <property type="entry name" value="RIBOSOME QUALITY CONTROL COMPLEX SUBUNIT NEMF"/>
    <property type="match status" value="1"/>
</dbReference>
<evidence type="ECO:0000259" key="6">
    <source>
        <dbReference type="Pfam" id="PF05670"/>
    </source>
</evidence>
<dbReference type="STRING" id="118967.SAMN02745191_2375"/>
<comment type="function">
    <text evidence="5">Key component of the ribosome quality control system (RQC), a ribosome-associated complex that mediates the extraction of incompletely synthesized nascent chains from stalled ribosomes and their subsequent degradation. RqcH recruits Ala-charged tRNA, and with RqcP directs the elongation of stalled nascent chains on 50S ribosomal subunits, leading to non-templated C-terminal alanine extensions (Ala tail). The Ala tail promotes nascent chain degradation. May add between 1 and at least 8 Ala residues. Binds to stalled 50S ribosomal subunits.</text>
</comment>
<dbReference type="Pfam" id="PF05670">
    <property type="entry name" value="NFACT-R_1"/>
    <property type="match status" value="1"/>
</dbReference>
<evidence type="ECO:0000256" key="1">
    <source>
        <dbReference type="ARBA" id="ARBA00022555"/>
    </source>
</evidence>
<organism evidence="7 8">
    <name type="scientific">Anaerorhabdus furcosa</name>
    <dbReference type="NCBI Taxonomy" id="118967"/>
    <lineage>
        <taxon>Bacteria</taxon>
        <taxon>Bacillati</taxon>
        <taxon>Bacillota</taxon>
        <taxon>Erysipelotrichia</taxon>
        <taxon>Erysipelotrichales</taxon>
        <taxon>Erysipelotrichaceae</taxon>
        <taxon>Anaerorhabdus</taxon>
    </lineage>
</organism>
<keyword evidence="2 5" id="KW-0699">rRNA-binding</keyword>
<dbReference type="OrthoDB" id="9766163at2"/>
<dbReference type="GO" id="GO:0019843">
    <property type="term" value="F:rRNA binding"/>
    <property type="evidence" value="ECO:0007669"/>
    <property type="project" value="UniProtKB-UniRule"/>
</dbReference>
<evidence type="ECO:0000256" key="5">
    <source>
        <dbReference type="HAMAP-Rule" id="MF_00844"/>
    </source>
</evidence>
<dbReference type="RefSeq" id="WP_078712760.1">
    <property type="nucleotide sequence ID" value="NZ_FUWY01000009.1"/>
</dbReference>
<keyword evidence="1 5" id="KW-0820">tRNA-binding</keyword>
<dbReference type="InterPro" id="IPR043682">
    <property type="entry name" value="RqcH_bacterial"/>
</dbReference>
<evidence type="ECO:0000256" key="3">
    <source>
        <dbReference type="ARBA" id="ARBA00022884"/>
    </source>
</evidence>
<dbReference type="HAMAP" id="MF_00844_B">
    <property type="entry name" value="RqcH_B"/>
    <property type="match status" value="1"/>
</dbReference>
<dbReference type="GO" id="GO:0043023">
    <property type="term" value="F:ribosomal large subunit binding"/>
    <property type="evidence" value="ECO:0007669"/>
    <property type="project" value="UniProtKB-UniRule"/>
</dbReference>
<dbReference type="GO" id="GO:1990112">
    <property type="term" value="C:RQC complex"/>
    <property type="evidence" value="ECO:0007669"/>
    <property type="project" value="TreeGrafter"/>
</dbReference>
<dbReference type="Proteomes" id="UP000243297">
    <property type="component" value="Unassembled WGS sequence"/>
</dbReference>
<protein>
    <recommendedName>
        <fullName evidence="5">Rqc2 homolog RqcH</fullName>
        <shortName evidence="5">RqcH</shortName>
    </recommendedName>
</protein>
<dbReference type="AlphaFoldDB" id="A0A1T4QAJ7"/>
<evidence type="ECO:0000256" key="2">
    <source>
        <dbReference type="ARBA" id="ARBA00022730"/>
    </source>
</evidence>